<comment type="caution">
    <text evidence="1">The sequence shown here is derived from an EMBL/GenBank/DDBJ whole genome shotgun (WGS) entry which is preliminary data.</text>
</comment>
<gene>
    <name evidence="1" type="ORF">FTOL_10854</name>
</gene>
<protein>
    <submittedName>
        <fullName evidence="1">Uncharacterized protein</fullName>
    </submittedName>
</protein>
<name>A0AAE8MIX9_9HYPO</name>
<organism evidence="1 2">
    <name type="scientific">Fusarium torulosum</name>
    <dbReference type="NCBI Taxonomy" id="33205"/>
    <lineage>
        <taxon>Eukaryota</taxon>
        <taxon>Fungi</taxon>
        <taxon>Dikarya</taxon>
        <taxon>Ascomycota</taxon>
        <taxon>Pezizomycotina</taxon>
        <taxon>Sordariomycetes</taxon>
        <taxon>Hypocreomycetidae</taxon>
        <taxon>Hypocreales</taxon>
        <taxon>Nectriaceae</taxon>
        <taxon>Fusarium</taxon>
    </lineage>
</organism>
<dbReference type="AlphaFoldDB" id="A0AAE8MIX9"/>
<accession>A0AAE8MIX9</accession>
<dbReference type="Proteomes" id="UP001187734">
    <property type="component" value="Unassembled WGS sequence"/>
</dbReference>
<dbReference type="EMBL" id="ONZP01000448">
    <property type="protein sequence ID" value="SPJ84336.1"/>
    <property type="molecule type" value="Genomic_DNA"/>
</dbReference>
<keyword evidence="2" id="KW-1185">Reference proteome</keyword>
<proteinExistence type="predicted"/>
<evidence type="ECO:0000313" key="2">
    <source>
        <dbReference type="Proteomes" id="UP001187734"/>
    </source>
</evidence>
<evidence type="ECO:0000313" key="1">
    <source>
        <dbReference type="EMBL" id="SPJ84336.1"/>
    </source>
</evidence>
<reference evidence="1" key="1">
    <citation type="submission" date="2018-03" db="EMBL/GenBank/DDBJ databases">
        <authorList>
            <person name="Guldener U."/>
        </authorList>
    </citation>
    <scope>NUCLEOTIDE SEQUENCE</scope>
</reference>
<sequence>MLEAEHYRPNLFFAAHHSSGSEFHCFKDEGGTSGVGTDSRGAYSVIGSACKIQHTLFQNPSLPRARTDGGGLEALVAKGPRLGRSCKSCTGRLVVNLGFMMGYSVQHLQALPMRGLFVTGTL</sequence>